<dbReference type="Pfam" id="PF02682">
    <property type="entry name" value="CT_C_D"/>
    <property type="match status" value="1"/>
</dbReference>
<protein>
    <recommendedName>
        <fullName evidence="4">Carboxyltransferase domain-containing protein</fullName>
    </recommendedName>
</protein>
<accession>A0A382YQS8</accession>
<keyword evidence="3" id="KW-0067">ATP-binding</keyword>
<dbReference type="InterPro" id="IPR029000">
    <property type="entry name" value="Cyclophilin-like_dom_sf"/>
</dbReference>
<dbReference type="EMBL" id="UINC01177653">
    <property type="protein sequence ID" value="SVD85410.1"/>
    <property type="molecule type" value="Genomic_DNA"/>
</dbReference>
<feature type="non-terminal residue" evidence="5">
    <location>
        <position position="1"/>
    </location>
</feature>
<evidence type="ECO:0000256" key="1">
    <source>
        <dbReference type="ARBA" id="ARBA00022741"/>
    </source>
</evidence>
<reference evidence="5" key="1">
    <citation type="submission" date="2018-05" db="EMBL/GenBank/DDBJ databases">
        <authorList>
            <person name="Lanie J.A."/>
            <person name="Ng W.-L."/>
            <person name="Kazmierczak K.M."/>
            <person name="Andrzejewski T.M."/>
            <person name="Davidsen T.M."/>
            <person name="Wayne K.J."/>
            <person name="Tettelin H."/>
            <person name="Glass J.I."/>
            <person name="Rusch D."/>
            <person name="Podicherti R."/>
            <person name="Tsui H.-C.T."/>
            <person name="Winkler M.E."/>
        </authorList>
    </citation>
    <scope>NUCLEOTIDE SEQUENCE</scope>
</reference>
<dbReference type="SMART" id="SM00796">
    <property type="entry name" value="AHS1"/>
    <property type="match status" value="1"/>
</dbReference>
<keyword evidence="2" id="KW-0378">Hydrolase</keyword>
<evidence type="ECO:0000259" key="4">
    <source>
        <dbReference type="SMART" id="SM00796"/>
    </source>
</evidence>
<dbReference type="InterPro" id="IPR010016">
    <property type="entry name" value="PxpB"/>
</dbReference>
<dbReference type="PANTHER" id="PTHR34698">
    <property type="entry name" value="5-OXOPROLINASE SUBUNIT B"/>
    <property type="match status" value="1"/>
</dbReference>
<evidence type="ECO:0000313" key="5">
    <source>
        <dbReference type="EMBL" id="SVD85410.1"/>
    </source>
</evidence>
<organism evidence="5">
    <name type="scientific">marine metagenome</name>
    <dbReference type="NCBI Taxonomy" id="408172"/>
    <lineage>
        <taxon>unclassified sequences</taxon>
        <taxon>metagenomes</taxon>
        <taxon>ecological metagenomes</taxon>
    </lineage>
</organism>
<gene>
    <name evidence="5" type="ORF">METZ01_LOCUS438264</name>
</gene>
<sequence>LDSFTDIEVIPGEDSLAVKINIIKNTRSQYLLDLKHFLGTYQPEFTEESSELITVPICYDDEFALDMNEILLSKGLSKNEVIKAHSKIVYQVKMIGFTPGFIYLGDLSDELILPRLKTPRVFIPSGSIGIANKRTGIYSLGGPGGWPIIGRTPVNLFNPKKEQPLLIQPGMRLRFESITKQEFDNMLVN</sequence>
<dbReference type="AlphaFoldDB" id="A0A382YQS8"/>
<feature type="domain" description="Carboxyltransferase" evidence="4">
    <location>
        <begin position="1"/>
        <end position="167"/>
    </location>
</feature>
<dbReference type="SUPFAM" id="SSF50891">
    <property type="entry name" value="Cyclophilin-like"/>
    <property type="match status" value="1"/>
</dbReference>
<evidence type="ECO:0000256" key="2">
    <source>
        <dbReference type="ARBA" id="ARBA00022801"/>
    </source>
</evidence>
<dbReference type="Gene3D" id="2.40.100.10">
    <property type="entry name" value="Cyclophilin-like"/>
    <property type="match status" value="1"/>
</dbReference>
<keyword evidence="1" id="KW-0547">Nucleotide-binding</keyword>
<evidence type="ECO:0000256" key="3">
    <source>
        <dbReference type="ARBA" id="ARBA00022840"/>
    </source>
</evidence>
<dbReference type="InterPro" id="IPR003833">
    <property type="entry name" value="CT_C_D"/>
</dbReference>
<proteinExistence type="predicted"/>
<dbReference type="PANTHER" id="PTHR34698:SF2">
    <property type="entry name" value="5-OXOPROLINASE SUBUNIT B"/>
    <property type="match status" value="1"/>
</dbReference>
<dbReference type="GO" id="GO:0016787">
    <property type="term" value="F:hydrolase activity"/>
    <property type="evidence" value="ECO:0007669"/>
    <property type="project" value="UniProtKB-KW"/>
</dbReference>
<dbReference type="GO" id="GO:0005524">
    <property type="term" value="F:ATP binding"/>
    <property type="evidence" value="ECO:0007669"/>
    <property type="project" value="UniProtKB-KW"/>
</dbReference>
<name>A0A382YQS8_9ZZZZ</name>